<name>A0ACC2MBQ7_PERAE</name>
<protein>
    <submittedName>
        <fullName evidence="1">Uncharacterized protein</fullName>
    </submittedName>
</protein>
<sequence>MAFCCCPIGGLVREKKADYKAEMKFYEDACRDDPQIQSFDANLQARTARVINTVVAGVDIRSLSFESLKEITGGLLETNQEVVFRKALAKNINQKLHHRR</sequence>
<dbReference type="EMBL" id="CM056810">
    <property type="protein sequence ID" value="KAJ8643028.1"/>
    <property type="molecule type" value="Genomic_DNA"/>
</dbReference>
<dbReference type="Proteomes" id="UP001234297">
    <property type="component" value="Chromosome 2"/>
</dbReference>
<organism evidence="1 2">
    <name type="scientific">Persea americana</name>
    <name type="common">Avocado</name>
    <dbReference type="NCBI Taxonomy" id="3435"/>
    <lineage>
        <taxon>Eukaryota</taxon>
        <taxon>Viridiplantae</taxon>
        <taxon>Streptophyta</taxon>
        <taxon>Embryophyta</taxon>
        <taxon>Tracheophyta</taxon>
        <taxon>Spermatophyta</taxon>
        <taxon>Magnoliopsida</taxon>
        <taxon>Magnoliidae</taxon>
        <taxon>Laurales</taxon>
        <taxon>Lauraceae</taxon>
        <taxon>Persea</taxon>
    </lineage>
</organism>
<evidence type="ECO:0000313" key="2">
    <source>
        <dbReference type="Proteomes" id="UP001234297"/>
    </source>
</evidence>
<gene>
    <name evidence="1" type="ORF">MRB53_004776</name>
</gene>
<proteinExistence type="predicted"/>
<reference evidence="1 2" key="1">
    <citation type="journal article" date="2022" name="Hortic Res">
        <title>A haplotype resolved chromosomal level avocado genome allows analysis of novel avocado genes.</title>
        <authorList>
            <person name="Nath O."/>
            <person name="Fletcher S.J."/>
            <person name="Hayward A."/>
            <person name="Shaw L.M."/>
            <person name="Masouleh A.K."/>
            <person name="Furtado A."/>
            <person name="Henry R.J."/>
            <person name="Mitter N."/>
        </authorList>
    </citation>
    <scope>NUCLEOTIDE SEQUENCE [LARGE SCALE GENOMIC DNA]</scope>
    <source>
        <strain evidence="2">cv. Hass</strain>
    </source>
</reference>
<accession>A0ACC2MBQ7</accession>
<evidence type="ECO:0000313" key="1">
    <source>
        <dbReference type="EMBL" id="KAJ8643028.1"/>
    </source>
</evidence>
<comment type="caution">
    <text evidence="1">The sequence shown here is derived from an EMBL/GenBank/DDBJ whole genome shotgun (WGS) entry which is preliminary data.</text>
</comment>
<keyword evidence="2" id="KW-1185">Reference proteome</keyword>